<evidence type="ECO:0000256" key="2">
    <source>
        <dbReference type="ARBA" id="ARBA00010343"/>
    </source>
</evidence>
<comment type="subcellular location">
    <subcellularLocation>
        <location evidence="1">Nucleus</location>
    </subcellularLocation>
</comment>
<evidence type="ECO:0000256" key="4">
    <source>
        <dbReference type="ARBA" id="ARBA00023242"/>
    </source>
</evidence>
<dbReference type="SUPFAM" id="SSF53098">
    <property type="entry name" value="Ribonuclease H-like"/>
    <property type="match status" value="1"/>
</dbReference>
<sequence length="946" mass="103310">MVFKPLVKPFPKGDVERASATDLQKALAEEGLPVTGSRIELVVRLINSIWPEEQTAQAQAAQEQTAQAQGGPAQAGGGASSSSCSSSAPASAAKVVVVGEASPVTPQPVQHERLSPEPASTQKRLGPTGSNPWDPDESAGGAPAQSKEPEQPGCQRARRRLRRRQLEPLAEGAVLPEPGSQEDCRVPAKPRNGKVQAAVWFFCRLRITDDRLVAAGKLEYERAWCIVANCSCPEIKRDGSNTSNLVTHLENRRNLSSKMQEKQAAGQCQCGAEECSPGAPHSAPGSRAEHLAAARLRVQKEQKDTQDSKAEAAGQRTDTGELLLPLEPKIQHLLNQAWVRLVVVGDLRKMSFAEGEGFRKFTRLLVATLGSSHIWDPPGHSVQHGILQQELTFVMRSAQQTLAEVASNRKTLHFDGWTDRWNRVWMLGVVWWLDTSEAKRWKFNRVVFCLHMTSVWSSDDAGSQRCSGPAASALRSAWRSWSLGSFPSWGCSDSAAPAVATSKKLGLVAKRCLVHFLNIPVQRTCHAQKKKGTRTLSVAPDNHPAPAYLLAYEKLRAICLALTDSDLSKAFCRAAARLEVKYLGKDELACSPKVDSSAKWGTTAAMGTASVAARAVLEDMAENLPELPSDDAWLLIVEANQALDPVGAAVSKLQSDFSLLANYLPVTCGLRRALAKINTPFCNLYSTQLDGVETRNLDIPLQGLEGARWETYRHLASCASLAHPRQRPSYAWALDTYTTKGATALHCSASAKSDIRMTLPAGTHVAVRGPPGASRDFLWVFALDSWRHLKERGCWAAKKDLKLAVSRSFGKAVRAELEACPDDARDEDERVPLRIVARSGAAWVPGRLKGRGAAEKEVKWYQGQNSPELLIPRAAWGRIVRDIIKDKPLALVMKFQSSALDCLQFAAEGVVVDMFADANLLTIHRKKKTLLLSDLALTRRLSRRYG</sequence>
<evidence type="ECO:0000256" key="3">
    <source>
        <dbReference type="ARBA" id="ARBA00023125"/>
    </source>
</evidence>
<reference evidence="7" key="1">
    <citation type="submission" date="2021-02" db="EMBL/GenBank/DDBJ databases">
        <authorList>
            <person name="Dougan E. K."/>
            <person name="Rhodes N."/>
            <person name="Thang M."/>
            <person name="Chan C."/>
        </authorList>
    </citation>
    <scope>NUCLEOTIDE SEQUENCE</scope>
</reference>
<feature type="domain" description="SAP" evidence="6">
    <location>
        <begin position="15"/>
        <end position="49"/>
    </location>
</feature>
<proteinExistence type="inferred from homology"/>
<feature type="region of interest" description="Disordered" evidence="5">
    <location>
        <begin position="56"/>
        <end position="87"/>
    </location>
</feature>
<comment type="similarity">
    <text evidence="2">Belongs to the histone H3 family.</text>
</comment>
<feature type="region of interest" description="Disordered" evidence="5">
    <location>
        <begin position="104"/>
        <end position="188"/>
    </location>
</feature>
<evidence type="ECO:0000256" key="5">
    <source>
        <dbReference type="SAM" id="MobiDB-lite"/>
    </source>
</evidence>
<dbReference type="InterPro" id="IPR003034">
    <property type="entry name" value="SAP_dom"/>
</dbReference>
<organism evidence="7 8">
    <name type="scientific">Polarella glacialis</name>
    <name type="common">Dinoflagellate</name>
    <dbReference type="NCBI Taxonomy" id="89957"/>
    <lineage>
        <taxon>Eukaryota</taxon>
        <taxon>Sar</taxon>
        <taxon>Alveolata</taxon>
        <taxon>Dinophyceae</taxon>
        <taxon>Suessiales</taxon>
        <taxon>Suessiaceae</taxon>
        <taxon>Polarella</taxon>
    </lineage>
</organism>
<keyword evidence="4" id="KW-0539">Nucleus</keyword>
<evidence type="ECO:0000256" key="1">
    <source>
        <dbReference type="ARBA" id="ARBA00004123"/>
    </source>
</evidence>
<protein>
    <recommendedName>
        <fullName evidence="6">SAP domain-containing protein</fullName>
    </recommendedName>
</protein>
<gene>
    <name evidence="7" type="ORF">PGLA1383_LOCUS38851</name>
</gene>
<keyword evidence="8" id="KW-1185">Reference proteome</keyword>
<dbReference type="InterPro" id="IPR007125">
    <property type="entry name" value="H2A/H2B/H3"/>
</dbReference>
<keyword evidence="3" id="KW-0238">DNA-binding</keyword>
<evidence type="ECO:0000259" key="6">
    <source>
        <dbReference type="PROSITE" id="PS50800"/>
    </source>
</evidence>
<evidence type="ECO:0000313" key="7">
    <source>
        <dbReference type="EMBL" id="CAE8621331.1"/>
    </source>
</evidence>
<dbReference type="GO" id="GO:0005634">
    <property type="term" value="C:nucleus"/>
    <property type="evidence" value="ECO:0007669"/>
    <property type="project" value="UniProtKB-SubCell"/>
</dbReference>
<evidence type="ECO:0000313" key="8">
    <source>
        <dbReference type="Proteomes" id="UP000654075"/>
    </source>
</evidence>
<feature type="compositionally biased region" description="Polar residues" evidence="5">
    <location>
        <begin position="118"/>
        <end position="131"/>
    </location>
</feature>
<dbReference type="InterPro" id="IPR012337">
    <property type="entry name" value="RNaseH-like_sf"/>
</dbReference>
<comment type="caution">
    <text evidence="7">The sequence shown here is derived from an EMBL/GenBank/DDBJ whole genome shotgun (WGS) entry which is preliminary data.</text>
</comment>
<accession>A0A813G8C5</accession>
<feature type="compositionally biased region" description="Low complexity" evidence="5">
    <location>
        <begin position="56"/>
        <end position="72"/>
    </location>
</feature>
<dbReference type="Gene3D" id="1.10.20.10">
    <property type="entry name" value="Histone, subunit A"/>
    <property type="match status" value="1"/>
</dbReference>
<dbReference type="Proteomes" id="UP000654075">
    <property type="component" value="Unassembled WGS sequence"/>
</dbReference>
<name>A0A813G8C5_POLGL</name>
<dbReference type="PROSITE" id="PS50800">
    <property type="entry name" value="SAP"/>
    <property type="match status" value="1"/>
</dbReference>
<dbReference type="Pfam" id="PF00125">
    <property type="entry name" value="Histone"/>
    <property type="match status" value="1"/>
</dbReference>
<dbReference type="PANTHER" id="PTHR11426">
    <property type="entry name" value="HISTONE H3"/>
    <property type="match status" value="1"/>
</dbReference>
<dbReference type="GO" id="GO:0003677">
    <property type="term" value="F:DNA binding"/>
    <property type="evidence" value="ECO:0007669"/>
    <property type="project" value="UniProtKB-KW"/>
</dbReference>
<dbReference type="GO" id="GO:0046982">
    <property type="term" value="F:protein heterodimerization activity"/>
    <property type="evidence" value="ECO:0007669"/>
    <property type="project" value="InterPro"/>
</dbReference>
<dbReference type="SMART" id="SM00428">
    <property type="entry name" value="H3"/>
    <property type="match status" value="1"/>
</dbReference>
<dbReference type="EMBL" id="CAJNNV010027710">
    <property type="protein sequence ID" value="CAE8621331.1"/>
    <property type="molecule type" value="Genomic_DNA"/>
</dbReference>
<dbReference type="InterPro" id="IPR009072">
    <property type="entry name" value="Histone-fold"/>
</dbReference>
<dbReference type="GO" id="GO:0030527">
    <property type="term" value="F:structural constituent of chromatin"/>
    <property type="evidence" value="ECO:0007669"/>
    <property type="project" value="InterPro"/>
</dbReference>
<dbReference type="OrthoDB" id="420022at2759"/>
<dbReference type="AlphaFoldDB" id="A0A813G8C5"/>
<dbReference type="SUPFAM" id="SSF47113">
    <property type="entry name" value="Histone-fold"/>
    <property type="match status" value="1"/>
</dbReference>
<dbReference type="GO" id="GO:0000786">
    <property type="term" value="C:nucleosome"/>
    <property type="evidence" value="ECO:0007669"/>
    <property type="project" value="InterPro"/>
</dbReference>
<dbReference type="InterPro" id="IPR000164">
    <property type="entry name" value="Histone_H3/CENP-A"/>
</dbReference>